<name>A0A7K0DFD6_9NOCA</name>
<keyword evidence="3" id="KW-1185">Reference proteome</keyword>
<proteinExistence type="predicted"/>
<organism evidence="2 3">
    <name type="scientific">Nocardia macrotermitis</name>
    <dbReference type="NCBI Taxonomy" id="2585198"/>
    <lineage>
        <taxon>Bacteria</taxon>
        <taxon>Bacillati</taxon>
        <taxon>Actinomycetota</taxon>
        <taxon>Actinomycetes</taxon>
        <taxon>Mycobacteriales</taxon>
        <taxon>Nocardiaceae</taxon>
        <taxon>Nocardia</taxon>
    </lineage>
</organism>
<dbReference type="OrthoDB" id="4565427at2"/>
<sequence length="106" mass="10877">MRITLIAAALVAVPLLAGCGSSNAQPEVTQADLSKALQSSGLNDPKLADCAAKIYVGEGISQDGLRLMTKPGTDTNKLDSATMGLSKDDAAKAKSATQKILTDCIK</sequence>
<protein>
    <recommendedName>
        <fullName evidence="4">Lipoprotein</fullName>
    </recommendedName>
</protein>
<dbReference type="RefSeq" id="WP_040828866.1">
    <property type="nucleotide sequence ID" value="NZ_WEGK01000020.1"/>
</dbReference>
<evidence type="ECO:0008006" key="4">
    <source>
        <dbReference type="Google" id="ProtNLM"/>
    </source>
</evidence>
<dbReference type="AlphaFoldDB" id="A0A7K0DFD6"/>
<dbReference type="Proteomes" id="UP000438448">
    <property type="component" value="Unassembled WGS sequence"/>
</dbReference>
<feature type="chain" id="PRO_5029659800" description="Lipoprotein" evidence="1">
    <location>
        <begin position="25"/>
        <end position="106"/>
    </location>
</feature>
<keyword evidence="1" id="KW-0732">Signal</keyword>
<dbReference type="PROSITE" id="PS51257">
    <property type="entry name" value="PROKAR_LIPOPROTEIN"/>
    <property type="match status" value="1"/>
</dbReference>
<gene>
    <name evidence="2" type="ORF">NRB20_66840</name>
</gene>
<dbReference type="EMBL" id="WEGK01000020">
    <property type="protein sequence ID" value="MQY23554.1"/>
    <property type="molecule type" value="Genomic_DNA"/>
</dbReference>
<comment type="caution">
    <text evidence="2">The sequence shown here is derived from an EMBL/GenBank/DDBJ whole genome shotgun (WGS) entry which is preliminary data.</text>
</comment>
<evidence type="ECO:0000313" key="3">
    <source>
        <dbReference type="Proteomes" id="UP000438448"/>
    </source>
</evidence>
<feature type="signal peptide" evidence="1">
    <location>
        <begin position="1"/>
        <end position="24"/>
    </location>
</feature>
<accession>A0A7K0DFD6</accession>
<evidence type="ECO:0000313" key="2">
    <source>
        <dbReference type="EMBL" id="MQY23554.1"/>
    </source>
</evidence>
<reference evidence="2 3" key="1">
    <citation type="submission" date="2019-10" db="EMBL/GenBank/DDBJ databases">
        <title>Nocardia macrotermitis sp. nov. and Nocardia aurantia sp. nov., isolated from the gut of fungus growing-termite Macrotermes natalensis.</title>
        <authorList>
            <person name="Benndorf R."/>
            <person name="Schwitalla J."/>
            <person name="Martin K."/>
            <person name="De Beer W."/>
            <person name="Kaster A.-K."/>
            <person name="Vollmers J."/>
            <person name="Poulsen M."/>
            <person name="Beemelmanns C."/>
        </authorList>
    </citation>
    <scope>NUCLEOTIDE SEQUENCE [LARGE SCALE GENOMIC DNA]</scope>
    <source>
        <strain evidence="2 3">RB20</strain>
    </source>
</reference>
<evidence type="ECO:0000256" key="1">
    <source>
        <dbReference type="SAM" id="SignalP"/>
    </source>
</evidence>